<feature type="compositionally biased region" description="Basic and acidic residues" evidence="1">
    <location>
        <begin position="1"/>
        <end position="16"/>
    </location>
</feature>
<feature type="region of interest" description="Disordered" evidence="1">
    <location>
        <begin position="1"/>
        <end position="55"/>
    </location>
</feature>
<evidence type="ECO:0000313" key="2">
    <source>
        <dbReference type="EMBL" id="WLS80090.1"/>
    </source>
</evidence>
<dbReference type="Proteomes" id="UP001228139">
    <property type="component" value="Chromosome"/>
</dbReference>
<dbReference type="AlphaFoldDB" id="A0AA50HRJ2"/>
<gene>
    <name evidence="2" type="ORF">Q3V30_06300</name>
</gene>
<protein>
    <submittedName>
        <fullName evidence="2">Uncharacterized protein</fullName>
    </submittedName>
</protein>
<evidence type="ECO:0000313" key="3">
    <source>
        <dbReference type="Proteomes" id="UP001228139"/>
    </source>
</evidence>
<dbReference type="EMBL" id="CP132353">
    <property type="protein sequence ID" value="WLS80090.1"/>
    <property type="molecule type" value="Genomic_DNA"/>
</dbReference>
<accession>A0AA50HRJ2</accession>
<dbReference type="RefSeq" id="WP_306211453.1">
    <property type="nucleotide sequence ID" value="NZ_CP132353.1"/>
</dbReference>
<name>A0AA50HRJ2_9GAMM</name>
<organism evidence="2 3">
    <name type="scientific">Erwinia pyri</name>
    <dbReference type="NCBI Taxonomy" id="3062598"/>
    <lineage>
        <taxon>Bacteria</taxon>
        <taxon>Pseudomonadati</taxon>
        <taxon>Pseudomonadota</taxon>
        <taxon>Gammaproteobacteria</taxon>
        <taxon>Enterobacterales</taxon>
        <taxon>Erwiniaceae</taxon>
        <taxon>Erwinia</taxon>
    </lineage>
</organism>
<proteinExistence type="predicted"/>
<dbReference type="KEGG" id="epi:Q3V30_06300"/>
<reference evidence="2 3" key="1">
    <citation type="submission" date="2023-07" db="EMBL/GenBank/DDBJ databases">
        <title>Pathogenic bacteria of pear tree diseases.</title>
        <authorList>
            <person name="Zhang Z."/>
            <person name="He L."/>
            <person name="Huang R."/>
        </authorList>
    </citation>
    <scope>NUCLEOTIDE SEQUENCE [LARGE SCALE GENOMIC DNA]</scope>
    <source>
        <strain evidence="2 3">DE2</strain>
    </source>
</reference>
<evidence type="ECO:0000256" key="1">
    <source>
        <dbReference type="SAM" id="MobiDB-lite"/>
    </source>
</evidence>
<feature type="compositionally biased region" description="Basic and acidic residues" evidence="1">
    <location>
        <begin position="40"/>
        <end position="55"/>
    </location>
</feature>
<keyword evidence="3" id="KW-1185">Reference proteome</keyword>
<sequence length="55" mass="6331">MTKLDSNEHRRKEGEVSKGLPEAAPNMQNPYEEDDMPVNPERHSENKSSHPNDEK</sequence>